<evidence type="ECO:0000256" key="1">
    <source>
        <dbReference type="ARBA" id="ARBA00001946"/>
    </source>
</evidence>
<feature type="domain" description="Nudix hydrolase" evidence="7">
    <location>
        <begin position="4"/>
        <end position="132"/>
    </location>
</feature>
<dbReference type="SUPFAM" id="SSF55811">
    <property type="entry name" value="Nudix"/>
    <property type="match status" value="1"/>
</dbReference>
<evidence type="ECO:0000256" key="5">
    <source>
        <dbReference type="ARBA" id="ARBA00022801"/>
    </source>
</evidence>
<evidence type="ECO:0000256" key="2">
    <source>
        <dbReference type="ARBA" id="ARBA00007608"/>
    </source>
</evidence>
<evidence type="ECO:0000313" key="9">
    <source>
        <dbReference type="Proteomes" id="UP001139333"/>
    </source>
</evidence>
<evidence type="ECO:0000256" key="6">
    <source>
        <dbReference type="RuleBase" id="RU364043"/>
    </source>
</evidence>
<keyword evidence="5 6" id="KW-0378">Hydrolase</keyword>
<organism evidence="8 9">
    <name type="scientific">Shewanella gaetbuli</name>
    <dbReference type="NCBI Taxonomy" id="220752"/>
    <lineage>
        <taxon>Bacteria</taxon>
        <taxon>Pseudomonadati</taxon>
        <taxon>Pseudomonadota</taxon>
        <taxon>Gammaproteobacteria</taxon>
        <taxon>Alteromonadales</taxon>
        <taxon>Shewanellaceae</taxon>
        <taxon>Shewanella</taxon>
    </lineage>
</organism>
<dbReference type="Proteomes" id="UP001139333">
    <property type="component" value="Unassembled WGS sequence"/>
</dbReference>
<protein>
    <recommendedName>
        <fullName evidence="4 6">Phosphatase NudJ</fullName>
        <ecNumber evidence="6">3.6.1.-</ecNumber>
    </recommendedName>
</protein>
<gene>
    <name evidence="6" type="primary">nudJ</name>
    <name evidence="8" type="ORF">L2672_11325</name>
</gene>
<dbReference type="PANTHER" id="PTHR43046">
    <property type="entry name" value="GDP-MANNOSE MANNOSYL HYDROLASE"/>
    <property type="match status" value="1"/>
</dbReference>
<dbReference type="Gene3D" id="3.90.79.10">
    <property type="entry name" value="Nucleoside Triphosphate Pyrophosphohydrolase"/>
    <property type="match status" value="1"/>
</dbReference>
<comment type="cofactor">
    <cofactor evidence="1 6">
        <name>Mg(2+)</name>
        <dbReference type="ChEBI" id="CHEBI:18420"/>
    </cofactor>
</comment>
<sequence>MTERYKPNTTVAAVIHSCGKFLLVEELIDNKVVFNQPAGHLEARETLLQACQRELLEETGLVIIPSGLVGIYQFQAKEDLAFVRFTFCAELPVQVNAVPNDAAITRTHWFSRDEVAQRINQLRSPLVLQSIDDFIQQQGQHTPLSLINTQCF</sequence>
<dbReference type="EMBL" id="JAKIKP010000007">
    <property type="protein sequence ID" value="MCL1143285.1"/>
    <property type="molecule type" value="Genomic_DNA"/>
</dbReference>
<dbReference type="AlphaFoldDB" id="A0A9X2CM39"/>
<dbReference type="GO" id="GO:0004787">
    <property type="term" value="F:thiamine diphosphate phosphatase activity"/>
    <property type="evidence" value="ECO:0007669"/>
    <property type="project" value="InterPro"/>
</dbReference>
<accession>A0A9X2CM39</accession>
<dbReference type="Pfam" id="PF00293">
    <property type="entry name" value="NUDIX"/>
    <property type="match status" value="1"/>
</dbReference>
<evidence type="ECO:0000313" key="8">
    <source>
        <dbReference type="EMBL" id="MCL1143285.1"/>
    </source>
</evidence>
<comment type="caution">
    <text evidence="8">The sequence shown here is derived from an EMBL/GenBank/DDBJ whole genome shotgun (WGS) entry which is preliminary data.</text>
</comment>
<dbReference type="InterPro" id="IPR033713">
    <property type="entry name" value="NudJ"/>
</dbReference>
<dbReference type="RefSeq" id="WP_248995970.1">
    <property type="nucleotide sequence ID" value="NZ_JAKIKP010000007.1"/>
</dbReference>
<keyword evidence="9" id="KW-1185">Reference proteome</keyword>
<dbReference type="EC" id="3.6.1.-" evidence="6"/>
<name>A0A9X2CM39_9GAMM</name>
<dbReference type="PANTHER" id="PTHR43046:SF14">
    <property type="entry name" value="MUTT_NUDIX FAMILY PROTEIN"/>
    <property type="match status" value="1"/>
</dbReference>
<comment type="similarity">
    <text evidence="2 6">Belongs to the Nudix hydrolase family. NudJ subfamily.</text>
</comment>
<dbReference type="GO" id="GO:0017110">
    <property type="term" value="F:nucleoside diphosphate phosphatase activity"/>
    <property type="evidence" value="ECO:0007669"/>
    <property type="project" value="InterPro"/>
</dbReference>
<dbReference type="InterPro" id="IPR000086">
    <property type="entry name" value="NUDIX_hydrolase_dom"/>
</dbReference>
<evidence type="ECO:0000256" key="4">
    <source>
        <dbReference type="ARBA" id="ARBA00015552"/>
    </source>
</evidence>
<proteinExistence type="inferred from homology"/>
<dbReference type="PROSITE" id="PS00893">
    <property type="entry name" value="NUDIX_BOX"/>
    <property type="match status" value="1"/>
</dbReference>
<dbReference type="GO" id="GO:0017111">
    <property type="term" value="F:ribonucleoside triphosphate phosphatase activity"/>
    <property type="evidence" value="ECO:0007669"/>
    <property type="project" value="InterPro"/>
</dbReference>
<dbReference type="InterPro" id="IPR020084">
    <property type="entry name" value="NUDIX_hydrolase_CS"/>
</dbReference>
<dbReference type="InterPro" id="IPR015797">
    <property type="entry name" value="NUDIX_hydrolase-like_dom_sf"/>
</dbReference>
<comment type="subunit">
    <text evidence="3 6">Monomer.</text>
</comment>
<dbReference type="CDD" id="cd03675">
    <property type="entry name" value="NUDIX_Hydrolase"/>
    <property type="match status" value="1"/>
</dbReference>
<dbReference type="PROSITE" id="PS51462">
    <property type="entry name" value="NUDIX"/>
    <property type="match status" value="1"/>
</dbReference>
<evidence type="ECO:0000259" key="7">
    <source>
        <dbReference type="PROSITE" id="PS51462"/>
    </source>
</evidence>
<evidence type="ECO:0000256" key="3">
    <source>
        <dbReference type="ARBA" id="ARBA00011245"/>
    </source>
</evidence>
<reference evidence="8" key="1">
    <citation type="submission" date="2022-01" db="EMBL/GenBank/DDBJ databases">
        <title>Whole genome-based taxonomy of the Shewanellaceae.</title>
        <authorList>
            <person name="Martin-Rodriguez A.J."/>
        </authorList>
    </citation>
    <scope>NUCLEOTIDE SEQUENCE</scope>
    <source>
        <strain evidence="8">DSM 16422</strain>
    </source>
</reference>
<keyword evidence="6" id="KW-0460">Magnesium</keyword>